<dbReference type="InterPro" id="IPR013525">
    <property type="entry name" value="ABC2_TM"/>
</dbReference>
<dbReference type="GO" id="GO:1900753">
    <property type="term" value="P:doxorubicin transport"/>
    <property type="evidence" value="ECO:0007669"/>
    <property type="project" value="InterPro"/>
</dbReference>
<keyword evidence="5" id="KW-0046">Antibiotic resistance</keyword>
<comment type="caution">
    <text evidence="9">The sequence shown here is derived from an EMBL/GenBank/DDBJ whole genome shotgun (WGS) entry which is preliminary data.</text>
</comment>
<dbReference type="InterPro" id="IPR047817">
    <property type="entry name" value="ABC2_TM_bact-type"/>
</dbReference>
<keyword evidence="6" id="KW-0813">Transport</keyword>
<keyword evidence="6" id="KW-1003">Cell membrane</keyword>
<evidence type="ECO:0000259" key="8">
    <source>
        <dbReference type="PROSITE" id="PS51012"/>
    </source>
</evidence>
<dbReference type="GO" id="GO:0043215">
    <property type="term" value="P:daunorubicin transport"/>
    <property type="evidence" value="ECO:0007669"/>
    <property type="project" value="InterPro"/>
</dbReference>
<keyword evidence="2 6" id="KW-0812">Transmembrane</keyword>
<dbReference type="GO" id="GO:0046677">
    <property type="term" value="P:response to antibiotic"/>
    <property type="evidence" value="ECO:0007669"/>
    <property type="project" value="UniProtKB-KW"/>
</dbReference>
<keyword evidence="10" id="KW-1185">Reference proteome</keyword>
<dbReference type="NCBIfam" id="TIGR00025">
    <property type="entry name" value="Mtu_efflux"/>
    <property type="match status" value="1"/>
</dbReference>
<comment type="subcellular location">
    <subcellularLocation>
        <location evidence="6">Cell membrane</location>
        <topology evidence="6">Multi-pass membrane protein</topology>
    </subcellularLocation>
    <subcellularLocation>
        <location evidence="1">Membrane</location>
        <topology evidence="1">Multi-pass membrane protein</topology>
    </subcellularLocation>
</comment>
<evidence type="ECO:0000256" key="6">
    <source>
        <dbReference type="RuleBase" id="RU361157"/>
    </source>
</evidence>
<dbReference type="STRING" id="1210089.GCA_001613165_00572"/>
<accession>A0A370H1S2</accession>
<dbReference type="Pfam" id="PF01061">
    <property type="entry name" value="ABC2_membrane"/>
    <property type="match status" value="1"/>
</dbReference>
<dbReference type="PIRSF" id="PIRSF006648">
    <property type="entry name" value="DrrB"/>
    <property type="match status" value="1"/>
</dbReference>
<dbReference type="EMBL" id="QQAZ01000007">
    <property type="protein sequence ID" value="RDI48957.1"/>
    <property type="molecule type" value="Genomic_DNA"/>
</dbReference>
<dbReference type="InterPro" id="IPR005943">
    <property type="entry name" value="Daunbcin-R_C"/>
</dbReference>
<proteinExistence type="inferred from homology"/>
<dbReference type="PANTHER" id="PTHR43027:SF1">
    <property type="entry name" value="DOXORUBICIN RESISTANCE ABC TRANSPORTER PERMEASE PROTEIN DRRC-RELATED"/>
    <property type="match status" value="1"/>
</dbReference>
<gene>
    <name evidence="9" type="ORF">DFR68_10782</name>
</gene>
<evidence type="ECO:0000256" key="5">
    <source>
        <dbReference type="ARBA" id="ARBA00023251"/>
    </source>
</evidence>
<reference evidence="9 10" key="1">
    <citation type="submission" date="2018-07" db="EMBL/GenBank/DDBJ databases">
        <title>Genomic Encyclopedia of Type Strains, Phase IV (KMG-IV): sequencing the most valuable type-strain genomes for metagenomic binning, comparative biology and taxonomic classification.</title>
        <authorList>
            <person name="Goeker M."/>
        </authorList>
    </citation>
    <scope>NUCLEOTIDE SEQUENCE [LARGE SCALE GENOMIC DNA]</scope>
    <source>
        <strain evidence="9 10">DSM 44952</strain>
    </source>
</reference>
<dbReference type="PROSITE" id="PS51012">
    <property type="entry name" value="ABC_TM2"/>
    <property type="match status" value="1"/>
</dbReference>
<dbReference type="InterPro" id="IPR000412">
    <property type="entry name" value="ABC_2_transport"/>
</dbReference>
<feature type="transmembrane region" description="Helical" evidence="6">
    <location>
        <begin position="150"/>
        <end position="168"/>
    </location>
</feature>
<feature type="transmembrane region" description="Helical" evidence="6">
    <location>
        <begin position="211"/>
        <end position="232"/>
    </location>
</feature>
<dbReference type="InterPro" id="IPR004377">
    <property type="entry name" value="ABC_transpt_DrrB/DrrC"/>
</dbReference>
<evidence type="ECO:0000256" key="7">
    <source>
        <dbReference type="SAM" id="MobiDB-lite"/>
    </source>
</evidence>
<evidence type="ECO:0000256" key="4">
    <source>
        <dbReference type="ARBA" id="ARBA00023136"/>
    </source>
</evidence>
<evidence type="ECO:0000256" key="1">
    <source>
        <dbReference type="ARBA" id="ARBA00004141"/>
    </source>
</evidence>
<feature type="domain" description="ABC transmembrane type-2" evidence="8">
    <location>
        <begin position="60"/>
        <end position="287"/>
    </location>
</feature>
<name>A0A370H1S2_9NOCA</name>
<dbReference type="NCBIfam" id="TIGR01248">
    <property type="entry name" value="drrC"/>
    <property type="match status" value="1"/>
</dbReference>
<dbReference type="OrthoDB" id="26267at2"/>
<dbReference type="GO" id="GO:0043190">
    <property type="term" value="C:ATP-binding cassette (ABC) transporter complex"/>
    <property type="evidence" value="ECO:0007669"/>
    <property type="project" value="InterPro"/>
</dbReference>
<dbReference type="AlphaFoldDB" id="A0A370H1S2"/>
<feature type="transmembrane region" description="Helical" evidence="6">
    <location>
        <begin position="262"/>
        <end position="284"/>
    </location>
</feature>
<protein>
    <recommendedName>
        <fullName evidence="6">Transport permease protein</fullName>
    </recommendedName>
</protein>
<evidence type="ECO:0000313" key="10">
    <source>
        <dbReference type="Proteomes" id="UP000255355"/>
    </source>
</evidence>
<organism evidence="9 10">
    <name type="scientific">Nocardia mexicana</name>
    <dbReference type="NCBI Taxonomy" id="279262"/>
    <lineage>
        <taxon>Bacteria</taxon>
        <taxon>Bacillati</taxon>
        <taxon>Actinomycetota</taxon>
        <taxon>Actinomycetes</taxon>
        <taxon>Mycobacteriales</taxon>
        <taxon>Nocardiaceae</taxon>
        <taxon>Nocardia</taxon>
    </lineage>
</organism>
<dbReference type="PANTHER" id="PTHR43027">
    <property type="entry name" value="DOXORUBICIN RESISTANCE ABC TRANSPORTER PERMEASE PROTEIN DRRC-RELATED"/>
    <property type="match status" value="1"/>
</dbReference>
<sequence>MTAGSRAARDTANGSREAGTARAATELPVVSVVTEAWRYLLPQTMIQTRRLLTRWRRDPLTMAQSLIFPVLLLVMLNTVLGRQISAFSGASALYGSVPMVTLVSVMSGSLAGAITLGRERDDGLLARFWVLPVHRASGLLARILAEGARILVGTLVLFGVGVLLGLRFRQGWPAAVALVGVPLLYGLGFATLVTAVAVYTAKPALVEAISLGSSLLMFFSTGFVPLAAYPAWAKPIVAHQPMSYAVDAMRGLSLGGPVRGPLLATVAWSVGAIVVFAVPAIIGYRRASRS</sequence>
<comment type="similarity">
    <text evidence="6">Belongs to the ABC-2 integral membrane protein family.</text>
</comment>
<keyword evidence="4 6" id="KW-0472">Membrane</keyword>
<evidence type="ECO:0000313" key="9">
    <source>
        <dbReference type="EMBL" id="RDI48957.1"/>
    </source>
</evidence>
<keyword evidence="3 6" id="KW-1133">Transmembrane helix</keyword>
<evidence type="ECO:0000256" key="2">
    <source>
        <dbReference type="ARBA" id="ARBA00022692"/>
    </source>
</evidence>
<dbReference type="GO" id="GO:0140359">
    <property type="term" value="F:ABC-type transporter activity"/>
    <property type="evidence" value="ECO:0007669"/>
    <property type="project" value="InterPro"/>
</dbReference>
<feature type="transmembrane region" description="Helical" evidence="6">
    <location>
        <begin position="174"/>
        <end position="199"/>
    </location>
</feature>
<evidence type="ECO:0000256" key="3">
    <source>
        <dbReference type="ARBA" id="ARBA00022989"/>
    </source>
</evidence>
<dbReference type="Proteomes" id="UP000255355">
    <property type="component" value="Unassembled WGS sequence"/>
</dbReference>
<feature type="region of interest" description="Disordered" evidence="7">
    <location>
        <begin position="1"/>
        <end position="20"/>
    </location>
</feature>
<feature type="transmembrane region" description="Helical" evidence="6">
    <location>
        <begin position="92"/>
        <end position="117"/>
    </location>
</feature>
<dbReference type="InterPro" id="IPR052902">
    <property type="entry name" value="ABC-2_transporter"/>
</dbReference>
<feature type="transmembrane region" description="Helical" evidence="6">
    <location>
        <begin position="59"/>
        <end position="80"/>
    </location>
</feature>